<dbReference type="AlphaFoldDB" id="A0A2P5DQH8"/>
<evidence type="ECO:0000313" key="2">
    <source>
        <dbReference type="Proteomes" id="UP000237105"/>
    </source>
</evidence>
<dbReference type="Proteomes" id="UP000237105">
    <property type="component" value="Unassembled WGS sequence"/>
</dbReference>
<accession>A0A2P5DQH8</accession>
<organism evidence="1 2">
    <name type="scientific">Parasponia andersonii</name>
    <name type="common">Sponia andersonii</name>
    <dbReference type="NCBI Taxonomy" id="3476"/>
    <lineage>
        <taxon>Eukaryota</taxon>
        <taxon>Viridiplantae</taxon>
        <taxon>Streptophyta</taxon>
        <taxon>Embryophyta</taxon>
        <taxon>Tracheophyta</taxon>
        <taxon>Spermatophyta</taxon>
        <taxon>Magnoliopsida</taxon>
        <taxon>eudicotyledons</taxon>
        <taxon>Gunneridae</taxon>
        <taxon>Pentapetalae</taxon>
        <taxon>rosids</taxon>
        <taxon>fabids</taxon>
        <taxon>Rosales</taxon>
        <taxon>Cannabaceae</taxon>
        <taxon>Parasponia</taxon>
    </lineage>
</organism>
<reference evidence="2" key="1">
    <citation type="submission" date="2016-06" db="EMBL/GenBank/DDBJ databases">
        <title>Parallel loss of symbiosis genes in relatives of nitrogen-fixing non-legume Parasponia.</title>
        <authorList>
            <person name="Van Velzen R."/>
            <person name="Holmer R."/>
            <person name="Bu F."/>
            <person name="Rutten L."/>
            <person name="Van Zeijl A."/>
            <person name="Liu W."/>
            <person name="Santuari L."/>
            <person name="Cao Q."/>
            <person name="Sharma T."/>
            <person name="Shen D."/>
            <person name="Roswanjaya Y."/>
            <person name="Wardhani T."/>
            <person name="Kalhor M.S."/>
            <person name="Jansen J."/>
            <person name="Van den Hoogen J."/>
            <person name="Gungor B."/>
            <person name="Hartog M."/>
            <person name="Hontelez J."/>
            <person name="Verver J."/>
            <person name="Yang W.-C."/>
            <person name="Schijlen E."/>
            <person name="Repin R."/>
            <person name="Schilthuizen M."/>
            <person name="Schranz E."/>
            <person name="Heidstra R."/>
            <person name="Miyata K."/>
            <person name="Fedorova E."/>
            <person name="Kohlen W."/>
            <person name="Bisseling T."/>
            <person name="Smit S."/>
            <person name="Geurts R."/>
        </authorList>
    </citation>
    <scope>NUCLEOTIDE SEQUENCE [LARGE SCALE GENOMIC DNA]</scope>
    <source>
        <strain evidence="2">cv. WU1-14</strain>
    </source>
</reference>
<evidence type="ECO:0000313" key="1">
    <source>
        <dbReference type="EMBL" id="PON75552.1"/>
    </source>
</evidence>
<keyword evidence="2" id="KW-1185">Reference proteome</keyword>
<dbReference type="EMBL" id="JXTB01000023">
    <property type="protein sequence ID" value="PON75552.1"/>
    <property type="molecule type" value="Genomic_DNA"/>
</dbReference>
<comment type="caution">
    <text evidence="1">The sequence shown here is derived from an EMBL/GenBank/DDBJ whole genome shotgun (WGS) entry which is preliminary data.</text>
</comment>
<protein>
    <submittedName>
        <fullName evidence="1">Uncharacterized protein</fullName>
    </submittedName>
</protein>
<name>A0A2P5DQH8_PARAD</name>
<gene>
    <name evidence="1" type="ORF">PanWU01x14_041770</name>
</gene>
<proteinExistence type="predicted"/>
<feature type="non-terminal residue" evidence="1">
    <location>
        <position position="1"/>
    </location>
</feature>
<sequence>GFRERTDYFFRNRNRLPEKEEYREVSSGNGDFSGLLLVKFYLRFFSVWLVFAW</sequence>